<feature type="transmembrane region" description="Helical" evidence="8">
    <location>
        <begin position="89"/>
        <end position="107"/>
    </location>
</feature>
<dbReference type="KEGG" id="pbv:AR543_15925"/>
<dbReference type="Proteomes" id="UP000078148">
    <property type="component" value="Chromosome"/>
</dbReference>
<dbReference type="Gene3D" id="1.10.3730.20">
    <property type="match status" value="1"/>
</dbReference>
<dbReference type="AlphaFoldDB" id="A0A172ZII0"/>
<evidence type="ECO:0000256" key="7">
    <source>
        <dbReference type="RuleBase" id="RU003942"/>
    </source>
</evidence>
<dbReference type="InterPro" id="IPR045324">
    <property type="entry name" value="Small_multidrug_res"/>
</dbReference>
<evidence type="ECO:0000313" key="10">
    <source>
        <dbReference type="Proteomes" id="UP000078148"/>
    </source>
</evidence>
<proteinExistence type="inferred from homology"/>
<evidence type="ECO:0000256" key="2">
    <source>
        <dbReference type="ARBA" id="ARBA00022448"/>
    </source>
</evidence>
<evidence type="ECO:0000313" key="9">
    <source>
        <dbReference type="EMBL" id="ANF97343.1"/>
    </source>
</evidence>
<dbReference type="InterPro" id="IPR037185">
    <property type="entry name" value="EmrE-like"/>
</dbReference>
<accession>A0A172ZII0</accession>
<dbReference type="InterPro" id="IPR000390">
    <property type="entry name" value="Small_drug/metabolite_transptr"/>
</dbReference>
<feature type="transmembrane region" description="Helical" evidence="8">
    <location>
        <begin position="60"/>
        <end position="82"/>
    </location>
</feature>
<feature type="transmembrane region" description="Helical" evidence="8">
    <location>
        <begin position="36"/>
        <end position="54"/>
    </location>
</feature>
<evidence type="ECO:0000256" key="1">
    <source>
        <dbReference type="ARBA" id="ARBA00004651"/>
    </source>
</evidence>
<evidence type="ECO:0000256" key="5">
    <source>
        <dbReference type="ARBA" id="ARBA00022989"/>
    </source>
</evidence>
<reference evidence="9 10" key="2">
    <citation type="journal article" date="2016" name="Int. J. Syst. Evol. Microbiol.">
        <title>Paenibacillus bovis sp. nov., isolated from raw yak (Bos grunniens) milk.</title>
        <authorList>
            <person name="Gao C."/>
            <person name="Han J."/>
            <person name="Liu Z."/>
            <person name="Xu X."/>
            <person name="Hang F."/>
            <person name="Wu Z."/>
        </authorList>
    </citation>
    <scope>NUCLEOTIDE SEQUENCE [LARGE SCALE GENOMIC DNA]</scope>
    <source>
        <strain evidence="9 10">BD3526</strain>
    </source>
</reference>
<dbReference type="GO" id="GO:0005886">
    <property type="term" value="C:plasma membrane"/>
    <property type="evidence" value="ECO:0007669"/>
    <property type="project" value="UniProtKB-SubCell"/>
</dbReference>
<keyword evidence="3" id="KW-1003">Cell membrane</keyword>
<organism evidence="9 10">
    <name type="scientific">Paenibacillus bovis</name>
    <dbReference type="NCBI Taxonomy" id="1616788"/>
    <lineage>
        <taxon>Bacteria</taxon>
        <taxon>Bacillati</taxon>
        <taxon>Bacillota</taxon>
        <taxon>Bacilli</taxon>
        <taxon>Bacillales</taxon>
        <taxon>Paenibacillaceae</taxon>
        <taxon>Paenibacillus</taxon>
    </lineage>
</organism>
<dbReference type="EMBL" id="CP013023">
    <property type="protein sequence ID" value="ANF97343.1"/>
    <property type="molecule type" value="Genomic_DNA"/>
</dbReference>
<protein>
    <recommendedName>
        <fullName evidence="11">Multidrug transporter</fullName>
    </recommendedName>
</protein>
<keyword evidence="4 7" id="KW-0812">Transmembrane</keyword>
<dbReference type="GO" id="GO:0022857">
    <property type="term" value="F:transmembrane transporter activity"/>
    <property type="evidence" value="ECO:0007669"/>
    <property type="project" value="InterPro"/>
</dbReference>
<evidence type="ECO:0000256" key="8">
    <source>
        <dbReference type="SAM" id="Phobius"/>
    </source>
</evidence>
<comment type="similarity">
    <text evidence="7">Belongs to the drug/metabolite transporter (DMT) superfamily. Small multidrug resistance (SMR) (TC 2.A.7.1) family.</text>
</comment>
<name>A0A172ZII0_9BACL</name>
<dbReference type="SUPFAM" id="SSF103481">
    <property type="entry name" value="Multidrug resistance efflux transporter EmrE"/>
    <property type="match status" value="1"/>
</dbReference>
<evidence type="ECO:0000256" key="4">
    <source>
        <dbReference type="ARBA" id="ARBA00022692"/>
    </source>
</evidence>
<keyword evidence="5 8" id="KW-1133">Transmembrane helix</keyword>
<gene>
    <name evidence="9" type="ORF">AR543_15925</name>
</gene>
<dbReference type="OrthoDB" id="21828at2"/>
<dbReference type="PANTHER" id="PTHR30561:SF1">
    <property type="entry name" value="MULTIDRUG TRANSPORTER EMRE"/>
    <property type="match status" value="1"/>
</dbReference>
<dbReference type="Pfam" id="PF00893">
    <property type="entry name" value="Multi_Drug_Res"/>
    <property type="match status" value="1"/>
</dbReference>
<keyword evidence="2" id="KW-0813">Transport</keyword>
<evidence type="ECO:0008006" key="11">
    <source>
        <dbReference type="Google" id="ProtNLM"/>
    </source>
</evidence>
<dbReference type="STRING" id="1616788.AR543_15925"/>
<comment type="subcellular location">
    <subcellularLocation>
        <location evidence="1 7">Cell membrane</location>
        <topology evidence="1 7">Multi-pass membrane protein</topology>
    </subcellularLocation>
</comment>
<dbReference type="RefSeq" id="WP_060535456.1">
    <property type="nucleotide sequence ID" value="NZ_CP013023.1"/>
</dbReference>
<evidence type="ECO:0000256" key="3">
    <source>
        <dbReference type="ARBA" id="ARBA00022475"/>
    </source>
</evidence>
<keyword evidence="10" id="KW-1185">Reference proteome</keyword>
<sequence>MTGSTGWLLLLLAIVLELTGTIMMRMSDGFSRLLPSVLMFVCYGASFTMLNYAVRYMPISIAYAIWSGVGITLISIAGYYLFGERLRTASICWMVLIIVGIIGLKWSDVQ</sequence>
<dbReference type="PANTHER" id="PTHR30561">
    <property type="entry name" value="SMR FAMILY PROTON-DEPENDENT DRUG EFFLUX TRANSPORTER SUGE"/>
    <property type="match status" value="1"/>
</dbReference>
<evidence type="ECO:0000256" key="6">
    <source>
        <dbReference type="ARBA" id="ARBA00023136"/>
    </source>
</evidence>
<reference evidence="10" key="1">
    <citation type="submission" date="2015-10" db="EMBL/GenBank/DDBJ databases">
        <title>Genome of Paenibacillus bovis sp. nov.</title>
        <authorList>
            <person name="Wu Z."/>
            <person name="Gao C."/>
            <person name="Liu Z."/>
            <person name="Zheng H."/>
        </authorList>
    </citation>
    <scope>NUCLEOTIDE SEQUENCE [LARGE SCALE GENOMIC DNA]</scope>
    <source>
        <strain evidence="10">BD3526</strain>
    </source>
</reference>
<feature type="transmembrane region" description="Helical" evidence="8">
    <location>
        <begin position="6"/>
        <end position="24"/>
    </location>
</feature>
<keyword evidence="6 8" id="KW-0472">Membrane</keyword>
<dbReference type="FunFam" id="1.10.3730.20:FF:000001">
    <property type="entry name" value="Quaternary ammonium compound resistance transporter SugE"/>
    <property type="match status" value="1"/>
</dbReference>